<dbReference type="GO" id="GO:0006955">
    <property type="term" value="P:immune response"/>
    <property type="evidence" value="ECO:0007669"/>
    <property type="project" value="TreeGrafter"/>
</dbReference>
<dbReference type="InterPro" id="IPR007110">
    <property type="entry name" value="Ig-like_dom"/>
</dbReference>
<keyword evidence="15" id="KW-1185">Reference proteome</keyword>
<dbReference type="GO" id="GO:0031295">
    <property type="term" value="P:T cell costimulation"/>
    <property type="evidence" value="ECO:0007669"/>
    <property type="project" value="TreeGrafter"/>
</dbReference>
<evidence type="ECO:0000256" key="2">
    <source>
        <dbReference type="ARBA" id="ARBA00022475"/>
    </source>
</evidence>
<proteinExistence type="predicted"/>
<name>A0A9D3PH88_MEGAT</name>
<protein>
    <recommendedName>
        <fullName evidence="13">Ig-like domain-containing protein</fullName>
    </recommendedName>
</protein>
<dbReference type="InterPro" id="IPR036179">
    <property type="entry name" value="Ig-like_dom_sf"/>
</dbReference>
<dbReference type="GO" id="GO:0071222">
    <property type="term" value="P:cellular response to lipopolysaccharide"/>
    <property type="evidence" value="ECO:0007669"/>
    <property type="project" value="TreeGrafter"/>
</dbReference>
<dbReference type="GO" id="GO:0009897">
    <property type="term" value="C:external side of plasma membrane"/>
    <property type="evidence" value="ECO:0007669"/>
    <property type="project" value="TreeGrafter"/>
</dbReference>
<dbReference type="PROSITE" id="PS50835">
    <property type="entry name" value="IG_LIKE"/>
    <property type="match status" value="1"/>
</dbReference>
<accession>A0A9D3PH88</accession>
<feature type="compositionally biased region" description="Low complexity" evidence="11">
    <location>
        <begin position="320"/>
        <end position="339"/>
    </location>
</feature>
<keyword evidence="8" id="KW-0675">Receptor</keyword>
<dbReference type="Proteomes" id="UP001046870">
    <property type="component" value="Chromosome 20"/>
</dbReference>
<feature type="domain" description="Ig-like" evidence="13">
    <location>
        <begin position="155"/>
        <end position="253"/>
    </location>
</feature>
<feature type="compositionally biased region" description="Basic and acidic residues" evidence="11">
    <location>
        <begin position="307"/>
        <end position="316"/>
    </location>
</feature>
<dbReference type="InterPro" id="IPR051713">
    <property type="entry name" value="T-cell_Activation_Regulation"/>
</dbReference>
<dbReference type="SMART" id="SM00409">
    <property type="entry name" value="IG"/>
    <property type="match status" value="2"/>
</dbReference>
<evidence type="ECO:0000259" key="13">
    <source>
        <dbReference type="PROSITE" id="PS50835"/>
    </source>
</evidence>
<keyword evidence="7" id="KW-1015">Disulfide bond</keyword>
<feature type="compositionally biased region" description="Pro residues" evidence="11">
    <location>
        <begin position="340"/>
        <end position="357"/>
    </location>
</feature>
<evidence type="ECO:0000256" key="6">
    <source>
        <dbReference type="ARBA" id="ARBA00023136"/>
    </source>
</evidence>
<dbReference type="InterPro" id="IPR013783">
    <property type="entry name" value="Ig-like_fold"/>
</dbReference>
<evidence type="ECO:0000256" key="5">
    <source>
        <dbReference type="ARBA" id="ARBA00022989"/>
    </source>
</evidence>
<evidence type="ECO:0000256" key="12">
    <source>
        <dbReference type="SAM" id="Phobius"/>
    </source>
</evidence>
<dbReference type="Pfam" id="PF07686">
    <property type="entry name" value="V-set"/>
    <property type="match status" value="2"/>
</dbReference>
<evidence type="ECO:0000256" key="3">
    <source>
        <dbReference type="ARBA" id="ARBA00022692"/>
    </source>
</evidence>
<dbReference type="OrthoDB" id="9898017at2759"/>
<feature type="region of interest" description="Disordered" evidence="11">
    <location>
        <begin position="305"/>
        <end position="380"/>
    </location>
</feature>
<evidence type="ECO:0000256" key="11">
    <source>
        <dbReference type="SAM" id="MobiDB-lite"/>
    </source>
</evidence>
<evidence type="ECO:0000256" key="9">
    <source>
        <dbReference type="ARBA" id="ARBA00023180"/>
    </source>
</evidence>
<keyword evidence="5 12" id="KW-1133">Transmembrane helix</keyword>
<comment type="subcellular location">
    <subcellularLocation>
        <location evidence="1">Cell membrane</location>
        <topology evidence="1">Single-pass type I membrane protein</topology>
    </subcellularLocation>
</comment>
<dbReference type="InterPro" id="IPR003598">
    <property type="entry name" value="Ig_sub2"/>
</dbReference>
<dbReference type="SMART" id="SM00408">
    <property type="entry name" value="IGc2"/>
    <property type="match status" value="2"/>
</dbReference>
<evidence type="ECO:0000313" key="14">
    <source>
        <dbReference type="EMBL" id="KAG7458531.1"/>
    </source>
</evidence>
<dbReference type="Gene3D" id="2.60.40.10">
    <property type="entry name" value="Immunoglobulins"/>
    <property type="match status" value="2"/>
</dbReference>
<evidence type="ECO:0000256" key="10">
    <source>
        <dbReference type="ARBA" id="ARBA00023319"/>
    </source>
</evidence>
<dbReference type="GO" id="GO:0042130">
    <property type="term" value="P:negative regulation of T cell proliferation"/>
    <property type="evidence" value="ECO:0007669"/>
    <property type="project" value="TreeGrafter"/>
</dbReference>
<reference evidence="14" key="1">
    <citation type="submission" date="2021-01" db="EMBL/GenBank/DDBJ databases">
        <authorList>
            <person name="Zahm M."/>
            <person name="Roques C."/>
            <person name="Cabau C."/>
            <person name="Klopp C."/>
            <person name="Donnadieu C."/>
            <person name="Jouanno E."/>
            <person name="Lampietro C."/>
            <person name="Louis A."/>
            <person name="Herpin A."/>
            <person name="Echchiki A."/>
            <person name="Berthelot C."/>
            <person name="Parey E."/>
            <person name="Roest-Crollius H."/>
            <person name="Braasch I."/>
            <person name="Postlethwait J."/>
            <person name="Bobe J."/>
            <person name="Montfort J."/>
            <person name="Bouchez O."/>
            <person name="Begum T."/>
            <person name="Mejri S."/>
            <person name="Adams A."/>
            <person name="Chen W.-J."/>
            <person name="Guiguen Y."/>
        </authorList>
    </citation>
    <scope>NUCLEOTIDE SEQUENCE</scope>
    <source>
        <strain evidence="14">YG-15Mar2019-1</strain>
        <tissue evidence="14">Brain</tissue>
    </source>
</reference>
<evidence type="ECO:0000256" key="7">
    <source>
        <dbReference type="ARBA" id="ARBA00023157"/>
    </source>
</evidence>
<feature type="compositionally biased region" description="Basic and acidic residues" evidence="11">
    <location>
        <begin position="371"/>
        <end position="380"/>
    </location>
</feature>
<dbReference type="SUPFAM" id="SSF48726">
    <property type="entry name" value="Immunoglobulin"/>
    <property type="match status" value="2"/>
</dbReference>
<dbReference type="PANTHER" id="PTHR25466:SF11">
    <property type="entry name" value="GALECTIN 17-RELATED"/>
    <property type="match status" value="1"/>
</dbReference>
<dbReference type="EMBL" id="JAFDVH010000020">
    <property type="protein sequence ID" value="KAG7458531.1"/>
    <property type="molecule type" value="Genomic_DNA"/>
</dbReference>
<keyword evidence="2" id="KW-1003">Cell membrane</keyword>
<keyword evidence="6 12" id="KW-0472">Membrane</keyword>
<feature type="transmembrane region" description="Helical" evidence="12">
    <location>
        <begin position="259"/>
        <end position="285"/>
    </location>
</feature>
<evidence type="ECO:0000256" key="8">
    <source>
        <dbReference type="ARBA" id="ARBA00023170"/>
    </source>
</evidence>
<keyword evidence="3 12" id="KW-0812">Transmembrane</keyword>
<evidence type="ECO:0000313" key="15">
    <source>
        <dbReference type="Proteomes" id="UP001046870"/>
    </source>
</evidence>
<keyword evidence="9" id="KW-0325">Glycoprotein</keyword>
<dbReference type="AlphaFoldDB" id="A0A9D3PH88"/>
<dbReference type="PANTHER" id="PTHR25466">
    <property type="entry name" value="T-LYMPHOCYTE ACTIVATION ANTIGEN"/>
    <property type="match status" value="1"/>
</dbReference>
<dbReference type="InterPro" id="IPR013106">
    <property type="entry name" value="Ig_V-set"/>
</dbReference>
<dbReference type="GO" id="GO:0007166">
    <property type="term" value="P:cell surface receptor signaling pathway"/>
    <property type="evidence" value="ECO:0007669"/>
    <property type="project" value="TreeGrafter"/>
</dbReference>
<dbReference type="GO" id="GO:0042102">
    <property type="term" value="P:positive regulation of T cell proliferation"/>
    <property type="evidence" value="ECO:0007669"/>
    <property type="project" value="TreeGrafter"/>
</dbReference>
<dbReference type="InterPro" id="IPR003599">
    <property type="entry name" value="Ig_sub"/>
</dbReference>
<gene>
    <name evidence="14" type="ORF">MATL_G00221370</name>
</gene>
<keyword evidence="10" id="KW-0393">Immunoglobulin domain</keyword>
<organism evidence="14 15">
    <name type="scientific">Megalops atlanticus</name>
    <name type="common">Tarpon</name>
    <name type="synonym">Clupea gigantea</name>
    <dbReference type="NCBI Taxonomy" id="7932"/>
    <lineage>
        <taxon>Eukaryota</taxon>
        <taxon>Metazoa</taxon>
        <taxon>Chordata</taxon>
        <taxon>Craniata</taxon>
        <taxon>Vertebrata</taxon>
        <taxon>Euteleostomi</taxon>
        <taxon>Actinopterygii</taxon>
        <taxon>Neopterygii</taxon>
        <taxon>Teleostei</taxon>
        <taxon>Elopiformes</taxon>
        <taxon>Megalopidae</taxon>
        <taxon>Megalops</taxon>
    </lineage>
</organism>
<sequence length="380" mass="41851">MKSWRIAVPKTTLEKKIAERIVWPPVMMLRLAGYFIGALLLLAPCSSDFTVQKVNVGGSITLPCGGADFEQWRILGDENNEEQLVASFSGSEAKGGPGFEGRVTFTDREKDPENHSLTIRSVKYTDKGVYQCKSKTGDILKDVRLKVLVPTMHSVPQGETLTLHCYVDINRHTRYKDLDFTWYKDGQLVCRVHSGYITYGPGFKDKVISSPNRTLDGDVSLTIPHVHTSDQGEYWCTSNKPERKGNPDSHSVTVTDSSLSGGVVAGIVAGVLAVLGVPALIWVIWEKKESWCRKTVASGAISYSQVKGEDKAEKSRTNNQPQEADTPTPEPETQPQATDAPPPEAESQPPAPEPQPPEEVVHISVQESQDAEEKKSPQPW</sequence>
<keyword evidence="4" id="KW-0732">Signal</keyword>
<comment type="caution">
    <text evidence="14">The sequence shown here is derived from an EMBL/GenBank/DDBJ whole genome shotgun (WGS) entry which is preliminary data.</text>
</comment>
<evidence type="ECO:0000256" key="1">
    <source>
        <dbReference type="ARBA" id="ARBA00004251"/>
    </source>
</evidence>
<evidence type="ECO:0000256" key="4">
    <source>
        <dbReference type="ARBA" id="ARBA00022729"/>
    </source>
</evidence>